<dbReference type="STRING" id="693.AKJ17_03305"/>
<evidence type="ECO:0008006" key="4">
    <source>
        <dbReference type="Google" id="ProtNLM"/>
    </source>
</evidence>
<dbReference type="EMBL" id="LHPJ01000003">
    <property type="protein sequence ID" value="KOO04929.1"/>
    <property type="molecule type" value="Genomic_DNA"/>
</dbReference>
<evidence type="ECO:0000313" key="3">
    <source>
        <dbReference type="Proteomes" id="UP000037515"/>
    </source>
</evidence>
<keyword evidence="3" id="KW-1185">Reference proteome</keyword>
<feature type="transmembrane region" description="Helical" evidence="1">
    <location>
        <begin position="101"/>
        <end position="119"/>
    </location>
</feature>
<keyword evidence="1" id="KW-0472">Membrane</keyword>
<dbReference type="RefSeq" id="WP_053394363.1">
    <property type="nucleotide sequence ID" value="NZ_LHPJ01000003.1"/>
</dbReference>
<sequence>MSNAATKKNVNANINLIDYAMVLAIVCVVALISNWTGTGVTPLSALPGMAIIFAMVMVGLVLAKVMPFYLPSVAWLSLVSVLLTIPASPLAEPILGYVKEINFLSLVTPVLAYAGLAISKQEVTTFKSAGGKIVLIATLVFTGTYIGSVLVANALL</sequence>
<feature type="transmembrane region" description="Helical" evidence="1">
    <location>
        <begin position="12"/>
        <end position="32"/>
    </location>
</feature>
<comment type="caution">
    <text evidence="2">The sequence shown here is derived from an EMBL/GenBank/DDBJ whole genome shotgun (WGS) entry which is preliminary data.</text>
</comment>
<evidence type="ECO:0000256" key="1">
    <source>
        <dbReference type="SAM" id="Phobius"/>
    </source>
</evidence>
<gene>
    <name evidence="2" type="ORF">AKJ17_03305</name>
</gene>
<protein>
    <recommendedName>
        <fullName evidence="4">DUF340 domain-containing protein</fullName>
    </recommendedName>
</protein>
<feature type="transmembrane region" description="Helical" evidence="1">
    <location>
        <begin position="68"/>
        <end position="89"/>
    </location>
</feature>
<dbReference type="PATRIC" id="fig|693.5.peg.665"/>
<accession>A0A0M0HS89</accession>
<name>A0A0M0HS89_VIBNE</name>
<feature type="transmembrane region" description="Helical" evidence="1">
    <location>
        <begin position="131"/>
        <end position="155"/>
    </location>
</feature>
<feature type="transmembrane region" description="Helical" evidence="1">
    <location>
        <begin position="44"/>
        <end position="63"/>
    </location>
</feature>
<keyword evidence="1" id="KW-0812">Transmembrane</keyword>
<dbReference type="Proteomes" id="UP000037515">
    <property type="component" value="Unassembled WGS sequence"/>
</dbReference>
<reference evidence="3" key="1">
    <citation type="submission" date="2015-08" db="EMBL/GenBank/DDBJ databases">
        <title>Vibrio galatheae sp. nov., a novel member of the Vibrionaceae family isolated from the Solomon Islands.</title>
        <authorList>
            <person name="Giubergia S."/>
            <person name="Machado H."/>
            <person name="Mateiu R.V."/>
            <person name="Gram L."/>
        </authorList>
    </citation>
    <scope>NUCLEOTIDE SEQUENCE [LARGE SCALE GENOMIC DNA]</scope>
    <source>
        <strain evidence="3">DSM 19584</strain>
    </source>
</reference>
<organism evidence="2 3">
    <name type="scientific">Vibrio nereis</name>
    <dbReference type="NCBI Taxonomy" id="693"/>
    <lineage>
        <taxon>Bacteria</taxon>
        <taxon>Pseudomonadati</taxon>
        <taxon>Pseudomonadota</taxon>
        <taxon>Gammaproteobacteria</taxon>
        <taxon>Vibrionales</taxon>
        <taxon>Vibrionaceae</taxon>
        <taxon>Vibrio</taxon>
    </lineage>
</organism>
<dbReference type="OrthoDB" id="6443879at2"/>
<evidence type="ECO:0000313" key="2">
    <source>
        <dbReference type="EMBL" id="KOO04929.1"/>
    </source>
</evidence>
<dbReference type="AlphaFoldDB" id="A0A0M0HS89"/>
<proteinExistence type="predicted"/>
<keyword evidence="1" id="KW-1133">Transmembrane helix</keyword>